<evidence type="ECO:0000313" key="3">
    <source>
        <dbReference type="Proteomes" id="UP000027135"/>
    </source>
</evidence>
<dbReference type="Proteomes" id="UP000027135">
    <property type="component" value="Unassembled WGS sequence"/>
</dbReference>
<feature type="region of interest" description="Disordered" evidence="1">
    <location>
        <begin position="58"/>
        <end position="87"/>
    </location>
</feature>
<reference evidence="2 3" key="1">
    <citation type="journal article" date="2014" name="Nat. Commun.">
        <title>Molecular traces of alternative social organization in a termite genome.</title>
        <authorList>
            <person name="Terrapon N."/>
            <person name="Li C."/>
            <person name="Robertson H.M."/>
            <person name="Ji L."/>
            <person name="Meng X."/>
            <person name="Booth W."/>
            <person name="Chen Z."/>
            <person name="Childers C.P."/>
            <person name="Glastad K.M."/>
            <person name="Gokhale K."/>
            <person name="Gowin J."/>
            <person name="Gronenberg W."/>
            <person name="Hermansen R.A."/>
            <person name="Hu H."/>
            <person name="Hunt B.G."/>
            <person name="Huylmans A.K."/>
            <person name="Khalil S.M."/>
            <person name="Mitchell R.D."/>
            <person name="Munoz-Torres M.C."/>
            <person name="Mustard J.A."/>
            <person name="Pan H."/>
            <person name="Reese J.T."/>
            <person name="Scharf M.E."/>
            <person name="Sun F."/>
            <person name="Vogel H."/>
            <person name="Xiao J."/>
            <person name="Yang W."/>
            <person name="Yang Z."/>
            <person name="Yang Z."/>
            <person name="Zhou J."/>
            <person name="Zhu J."/>
            <person name="Brent C.S."/>
            <person name="Elsik C.G."/>
            <person name="Goodisman M.A."/>
            <person name="Liberles D.A."/>
            <person name="Roe R.M."/>
            <person name="Vargo E.L."/>
            <person name="Vilcinskas A."/>
            <person name="Wang J."/>
            <person name="Bornberg-Bauer E."/>
            <person name="Korb J."/>
            <person name="Zhang G."/>
            <person name="Liebig J."/>
        </authorList>
    </citation>
    <scope>NUCLEOTIDE SEQUENCE [LARGE SCALE GENOMIC DNA]</scope>
    <source>
        <tissue evidence="2">Whole organism</tissue>
    </source>
</reference>
<protein>
    <submittedName>
        <fullName evidence="2">Uncharacterized protein</fullName>
    </submittedName>
</protein>
<dbReference type="EMBL" id="KK852510">
    <property type="protein sequence ID" value="KDR22346.1"/>
    <property type="molecule type" value="Genomic_DNA"/>
</dbReference>
<evidence type="ECO:0000313" key="2">
    <source>
        <dbReference type="EMBL" id="KDR22346.1"/>
    </source>
</evidence>
<keyword evidence="3" id="KW-1185">Reference proteome</keyword>
<accession>A0A067REN6</accession>
<gene>
    <name evidence="2" type="ORF">L798_02004</name>
</gene>
<dbReference type="AlphaFoldDB" id="A0A067REN6"/>
<proteinExistence type="predicted"/>
<organism evidence="2 3">
    <name type="scientific">Zootermopsis nevadensis</name>
    <name type="common">Dampwood termite</name>
    <dbReference type="NCBI Taxonomy" id="136037"/>
    <lineage>
        <taxon>Eukaryota</taxon>
        <taxon>Metazoa</taxon>
        <taxon>Ecdysozoa</taxon>
        <taxon>Arthropoda</taxon>
        <taxon>Hexapoda</taxon>
        <taxon>Insecta</taxon>
        <taxon>Pterygota</taxon>
        <taxon>Neoptera</taxon>
        <taxon>Polyneoptera</taxon>
        <taxon>Dictyoptera</taxon>
        <taxon>Blattodea</taxon>
        <taxon>Blattoidea</taxon>
        <taxon>Termitoidae</taxon>
        <taxon>Termopsidae</taxon>
        <taxon>Zootermopsis</taxon>
    </lineage>
</organism>
<dbReference type="InParanoid" id="A0A067REN6"/>
<evidence type="ECO:0000256" key="1">
    <source>
        <dbReference type="SAM" id="MobiDB-lite"/>
    </source>
</evidence>
<name>A0A067REN6_ZOONE</name>
<sequence length="108" mass="11663">MVLEVGYTQLPHHRNCIFLRKHAIKKPTVSVSQSSPTIGGQNFCTHCLCSSVRPDLLSPGPPNSGSAGTNSKFRKCSRAQRTSPSFSSTVTVQVLYTRVPPGFSNDTA</sequence>